<dbReference type="InterPro" id="IPR015991">
    <property type="entry name" value="TatD/YcfH-like"/>
</dbReference>
<sequence>MIFDTHAHYDDAAFAEDREALLSSLPGRGIGRVINVCSDVDSLRTTMELTEKYPYIYGAVGIHPDEVGKLNDGILEEMRLLCRLKKAAAVGEIGLDYYWNKENHPVQIRWFERQLELAREEGLPVIIHSREAAADTLEVMKRMKAGEIGGVMHCFSYSREMAREYLDMGLYLGIGGVLTFKNARKLKEVVEYAPLSRLLLETDCPYLAPVPNRGKRNSSLNLPYVVEEIAALKGISPEEVMEKTAENAFRLFKKISP</sequence>
<dbReference type="Gene3D" id="3.20.20.140">
    <property type="entry name" value="Metal-dependent hydrolases"/>
    <property type="match status" value="1"/>
</dbReference>
<feature type="binding site" evidence="3">
    <location>
        <position position="8"/>
    </location>
    <ligand>
        <name>a divalent metal cation</name>
        <dbReference type="ChEBI" id="CHEBI:60240"/>
        <label>1</label>
    </ligand>
</feature>
<feature type="binding site" evidence="3">
    <location>
        <position position="92"/>
    </location>
    <ligand>
        <name>a divalent metal cation</name>
        <dbReference type="ChEBI" id="CHEBI:60240"/>
        <label>1</label>
    </ligand>
</feature>
<evidence type="ECO:0000256" key="1">
    <source>
        <dbReference type="ARBA" id="ARBA00022723"/>
    </source>
</evidence>
<evidence type="ECO:0000313" key="5">
    <source>
        <dbReference type="Proteomes" id="UP000769156"/>
    </source>
</evidence>
<accession>A0A921LDU1</accession>
<dbReference type="GO" id="GO:0016788">
    <property type="term" value="F:hydrolase activity, acting on ester bonds"/>
    <property type="evidence" value="ECO:0007669"/>
    <property type="project" value="InterPro"/>
</dbReference>
<feature type="binding site" evidence="3">
    <location>
        <position position="128"/>
    </location>
    <ligand>
        <name>a divalent metal cation</name>
        <dbReference type="ChEBI" id="CHEBI:60240"/>
        <label>2</label>
    </ligand>
</feature>
<dbReference type="FunFam" id="3.20.20.140:FF:000005">
    <property type="entry name" value="TatD family hydrolase"/>
    <property type="match status" value="1"/>
</dbReference>
<evidence type="ECO:0000256" key="2">
    <source>
        <dbReference type="ARBA" id="ARBA00022801"/>
    </source>
</evidence>
<feature type="binding site" evidence="3">
    <location>
        <position position="6"/>
    </location>
    <ligand>
        <name>a divalent metal cation</name>
        <dbReference type="ChEBI" id="CHEBI:60240"/>
        <label>1</label>
    </ligand>
</feature>
<dbReference type="Proteomes" id="UP000769156">
    <property type="component" value="Unassembled WGS sequence"/>
</dbReference>
<dbReference type="PANTHER" id="PTHR46124:SF2">
    <property type="entry name" value="D-AMINOACYL-TRNA DEACYLASE"/>
    <property type="match status" value="1"/>
</dbReference>
<protein>
    <submittedName>
        <fullName evidence="4">TatD family hydrolase</fullName>
    </submittedName>
</protein>
<reference evidence="4" key="2">
    <citation type="submission" date="2021-09" db="EMBL/GenBank/DDBJ databases">
        <authorList>
            <person name="Gilroy R."/>
        </authorList>
    </citation>
    <scope>NUCLEOTIDE SEQUENCE</scope>
    <source>
        <strain evidence="4">ChiSjej5B23-16112</strain>
    </source>
</reference>
<comment type="caution">
    <text evidence="4">The sequence shown here is derived from an EMBL/GenBank/DDBJ whole genome shotgun (WGS) entry which is preliminary data.</text>
</comment>
<name>A0A921LDU1_9FIRM</name>
<evidence type="ECO:0000256" key="3">
    <source>
        <dbReference type="PIRSR" id="PIRSR005902-1"/>
    </source>
</evidence>
<keyword evidence="1 3" id="KW-0479">Metal-binding</keyword>
<dbReference type="InterPro" id="IPR032466">
    <property type="entry name" value="Metal_Hydrolase"/>
</dbReference>
<dbReference type="AlphaFoldDB" id="A0A921LDU1"/>
<proteinExistence type="predicted"/>
<feature type="binding site" evidence="3">
    <location>
        <position position="153"/>
    </location>
    <ligand>
        <name>a divalent metal cation</name>
        <dbReference type="ChEBI" id="CHEBI:60240"/>
        <label>2</label>
    </ligand>
</feature>
<dbReference type="PIRSF" id="PIRSF005902">
    <property type="entry name" value="DNase_TatD"/>
    <property type="match status" value="1"/>
</dbReference>
<dbReference type="NCBIfam" id="TIGR00010">
    <property type="entry name" value="YchF/TatD family DNA exonuclease"/>
    <property type="match status" value="1"/>
</dbReference>
<dbReference type="GO" id="GO:0004536">
    <property type="term" value="F:DNA nuclease activity"/>
    <property type="evidence" value="ECO:0007669"/>
    <property type="project" value="InterPro"/>
</dbReference>
<dbReference type="Pfam" id="PF01026">
    <property type="entry name" value="TatD_DNase"/>
    <property type="match status" value="1"/>
</dbReference>
<keyword evidence="2 4" id="KW-0378">Hydrolase</keyword>
<dbReference type="CDD" id="cd01310">
    <property type="entry name" value="TatD_DNAse"/>
    <property type="match status" value="1"/>
</dbReference>
<gene>
    <name evidence="4" type="ORF">K8V82_03710</name>
</gene>
<dbReference type="GO" id="GO:0005829">
    <property type="term" value="C:cytosol"/>
    <property type="evidence" value="ECO:0007669"/>
    <property type="project" value="TreeGrafter"/>
</dbReference>
<dbReference type="GO" id="GO:0046872">
    <property type="term" value="F:metal ion binding"/>
    <property type="evidence" value="ECO:0007669"/>
    <property type="project" value="UniProtKB-KW"/>
</dbReference>
<evidence type="ECO:0000313" key="4">
    <source>
        <dbReference type="EMBL" id="HJF93879.1"/>
    </source>
</evidence>
<dbReference type="PANTHER" id="PTHR46124">
    <property type="entry name" value="D-AMINOACYL-TRNA DEACYLASE"/>
    <property type="match status" value="1"/>
</dbReference>
<dbReference type="EMBL" id="DYVY01000060">
    <property type="protein sequence ID" value="HJF93879.1"/>
    <property type="molecule type" value="Genomic_DNA"/>
</dbReference>
<reference evidence="4" key="1">
    <citation type="journal article" date="2021" name="PeerJ">
        <title>Extensive microbial diversity within the chicken gut microbiome revealed by metagenomics and culture.</title>
        <authorList>
            <person name="Gilroy R."/>
            <person name="Ravi A."/>
            <person name="Getino M."/>
            <person name="Pursley I."/>
            <person name="Horton D.L."/>
            <person name="Alikhan N.F."/>
            <person name="Baker D."/>
            <person name="Gharbi K."/>
            <person name="Hall N."/>
            <person name="Watson M."/>
            <person name="Adriaenssens E.M."/>
            <person name="Foster-Nyarko E."/>
            <person name="Jarju S."/>
            <person name="Secka A."/>
            <person name="Antonio M."/>
            <person name="Oren A."/>
            <person name="Chaudhuri R.R."/>
            <person name="La Ragione R."/>
            <person name="Hildebrand F."/>
            <person name="Pallen M.J."/>
        </authorList>
    </citation>
    <scope>NUCLEOTIDE SEQUENCE</scope>
    <source>
        <strain evidence="4">ChiSjej5B23-16112</strain>
    </source>
</reference>
<dbReference type="SUPFAM" id="SSF51556">
    <property type="entry name" value="Metallo-dependent hydrolases"/>
    <property type="match status" value="1"/>
</dbReference>
<dbReference type="InterPro" id="IPR001130">
    <property type="entry name" value="TatD-like"/>
</dbReference>
<feature type="binding site" evidence="3">
    <location>
        <position position="203"/>
    </location>
    <ligand>
        <name>a divalent metal cation</name>
        <dbReference type="ChEBI" id="CHEBI:60240"/>
        <label>1</label>
    </ligand>
</feature>
<organism evidence="4 5">
    <name type="scientific">Lachnoclostridium phocaeense</name>
    <dbReference type="NCBI Taxonomy" id="1871021"/>
    <lineage>
        <taxon>Bacteria</taxon>
        <taxon>Bacillati</taxon>
        <taxon>Bacillota</taxon>
        <taxon>Clostridia</taxon>
        <taxon>Lachnospirales</taxon>
        <taxon>Lachnospiraceae</taxon>
    </lineage>
</organism>